<dbReference type="PRINTS" id="PR00367">
    <property type="entry name" value="ETHRSPELEMNT"/>
</dbReference>
<keyword evidence="5" id="KW-0238">DNA-binding</keyword>
<evidence type="ECO:0000256" key="7">
    <source>
        <dbReference type="ARBA" id="ARBA00023163"/>
    </source>
</evidence>
<keyword evidence="4" id="KW-0805">Transcription regulation</keyword>
<evidence type="ECO:0000256" key="1">
    <source>
        <dbReference type="ARBA" id="ARBA00004123"/>
    </source>
</evidence>
<gene>
    <name evidence="10" type="ORF">Tci_054351</name>
</gene>
<dbReference type="GO" id="GO:0009873">
    <property type="term" value="P:ethylene-activated signaling pathway"/>
    <property type="evidence" value="ECO:0007669"/>
    <property type="project" value="UniProtKB-KW"/>
</dbReference>
<evidence type="ECO:0000256" key="5">
    <source>
        <dbReference type="ARBA" id="ARBA00023125"/>
    </source>
</evidence>
<dbReference type="InterPro" id="IPR044808">
    <property type="entry name" value="ERF_plant"/>
</dbReference>
<keyword evidence="7" id="KW-0804">Transcription</keyword>
<dbReference type="InterPro" id="IPR036955">
    <property type="entry name" value="AP2/ERF_dom_sf"/>
</dbReference>
<keyword evidence="8" id="KW-0539">Nucleus</keyword>
<name>A0A6L2N862_TANCI</name>
<evidence type="ECO:0000256" key="2">
    <source>
        <dbReference type="ARBA" id="ARBA00022745"/>
    </source>
</evidence>
<dbReference type="SMART" id="SM00380">
    <property type="entry name" value="AP2"/>
    <property type="match status" value="1"/>
</dbReference>
<evidence type="ECO:0000256" key="3">
    <source>
        <dbReference type="ARBA" id="ARBA00022821"/>
    </source>
</evidence>
<dbReference type="CDD" id="cd00018">
    <property type="entry name" value="AP2"/>
    <property type="match status" value="1"/>
</dbReference>
<comment type="caution">
    <text evidence="10">The sequence shown here is derived from an EMBL/GenBank/DDBJ whole genome shotgun (WGS) entry which is preliminary data.</text>
</comment>
<dbReference type="GO" id="GO:0005634">
    <property type="term" value="C:nucleus"/>
    <property type="evidence" value="ECO:0007669"/>
    <property type="project" value="UniProtKB-SubCell"/>
</dbReference>
<dbReference type="PROSITE" id="PS51032">
    <property type="entry name" value="AP2_ERF"/>
    <property type="match status" value="1"/>
</dbReference>
<keyword evidence="3" id="KW-0611">Plant defense</keyword>
<dbReference type="InterPro" id="IPR016177">
    <property type="entry name" value="DNA-bd_dom_sf"/>
</dbReference>
<sequence length="145" mass="16525">MSVKKEEMNEERKMMIRYRGVRKRPWGKYAAEIRDPKVSARVWLGTFDTAIQAAKAYDKAAFQMRKSKAILNFPLEIAEITSPQPLNQQHDTSRRLPIVVHGPGTSISQQSLSPLGITPQAEFGVEVRCTKYFVRRAWGVNTGYI</sequence>
<feature type="domain" description="AP2/ERF" evidence="9">
    <location>
        <begin position="17"/>
        <end position="74"/>
    </location>
</feature>
<dbReference type="GO" id="GO:0003700">
    <property type="term" value="F:DNA-binding transcription factor activity"/>
    <property type="evidence" value="ECO:0007669"/>
    <property type="project" value="InterPro"/>
</dbReference>
<reference evidence="10" key="1">
    <citation type="journal article" date="2019" name="Sci. Rep.">
        <title>Draft genome of Tanacetum cinerariifolium, the natural source of mosquito coil.</title>
        <authorList>
            <person name="Yamashiro T."/>
            <person name="Shiraishi A."/>
            <person name="Satake H."/>
            <person name="Nakayama K."/>
        </authorList>
    </citation>
    <scope>NUCLEOTIDE SEQUENCE</scope>
</reference>
<dbReference type="GO" id="GO:0000976">
    <property type="term" value="F:transcription cis-regulatory region binding"/>
    <property type="evidence" value="ECO:0007669"/>
    <property type="project" value="UniProtKB-ARBA"/>
</dbReference>
<dbReference type="Gene3D" id="3.30.730.10">
    <property type="entry name" value="AP2/ERF domain"/>
    <property type="match status" value="1"/>
</dbReference>
<dbReference type="AlphaFoldDB" id="A0A6L2N862"/>
<dbReference type="FunFam" id="3.30.730.10:FF:000001">
    <property type="entry name" value="Ethylene-responsive transcription factor 2"/>
    <property type="match status" value="1"/>
</dbReference>
<evidence type="ECO:0000256" key="6">
    <source>
        <dbReference type="ARBA" id="ARBA00023159"/>
    </source>
</evidence>
<comment type="subcellular location">
    <subcellularLocation>
        <location evidence="1">Nucleus</location>
    </subcellularLocation>
</comment>
<proteinExistence type="predicted"/>
<protein>
    <submittedName>
        <fullName evidence="10">Ethylene-responsive transcription factor 5-like</fullName>
    </submittedName>
</protein>
<evidence type="ECO:0000313" key="10">
    <source>
        <dbReference type="EMBL" id="GEU82373.1"/>
    </source>
</evidence>
<dbReference type="PANTHER" id="PTHR31190:SF499">
    <property type="entry name" value="ETHYLENE-RESPONSIVE TRANSCRIPTION FACTOR ERF105"/>
    <property type="match status" value="1"/>
</dbReference>
<keyword evidence="6" id="KW-0010">Activator</keyword>
<dbReference type="GO" id="GO:0006952">
    <property type="term" value="P:defense response"/>
    <property type="evidence" value="ECO:0007669"/>
    <property type="project" value="UniProtKB-KW"/>
</dbReference>
<keyword evidence="2" id="KW-0936">Ethylene signaling pathway</keyword>
<organism evidence="10">
    <name type="scientific">Tanacetum cinerariifolium</name>
    <name type="common">Dalmatian daisy</name>
    <name type="synonym">Chrysanthemum cinerariifolium</name>
    <dbReference type="NCBI Taxonomy" id="118510"/>
    <lineage>
        <taxon>Eukaryota</taxon>
        <taxon>Viridiplantae</taxon>
        <taxon>Streptophyta</taxon>
        <taxon>Embryophyta</taxon>
        <taxon>Tracheophyta</taxon>
        <taxon>Spermatophyta</taxon>
        <taxon>Magnoliopsida</taxon>
        <taxon>eudicotyledons</taxon>
        <taxon>Gunneridae</taxon>
        <taxon>Pentapetalae</taxon>
        <taxon>asterids</taxon>
        <taxon>campanulids</taxon>
        <taxon>Asterales</taxon>
        <taxon>Asteraceae</taxon>
        <taxon>Asteroideae</taxon>
        <taxon>Anthemideae</taxon>
        <taxon>Anthemidinae</taxon>
        <taxon>Tanacetum</taxon>
    </lineage>
</organism>
<evidence type="ECO:0000259" key="9">
    <source>
        <dbReference type="PROSITE" id="PS51032"/>
    </source>
</evidence>
<dbReference type="InterPro" id="IPR001471">
    <property type="entry name" value="AP2/ERF_dom"/>
</dbReference>
<dbReference type="SUPFAM" id="SSF54171">
    <property type="entry name" value="DNA-binding domain"/>
    <property type="match status" value="1"/>
</dbReference>
<evidence type="ECO:0000256" key="4">
    <source>
        <dbReference type="ARBA" id="ARBA00023015"/>
    </source>
</evidence>
<dbReference type="PANTHER" id="PTHR31190">
    <property type="entry name" value="DNA-BINDING DOMAIN"/>
    <property type="match status" value="1"/>
</dbReference>
<evidence type="ECO:0000256" key="8">
    <source>
        <dbReference type="ARBA" id="ARBA00023242"/>
    </source>
</evidence>
<dbReference type="Pfam" id="PF00847">
    <property type="entry name" value="AP2"/>
    <property type="match status" value="1"/>
</dbReference>
<accession>A0A6L2N862</accession>
<dbReference type="EMBL" id="BKCJ010008467">
    <property type="protein sequence ID" value="GEU82373.1"/>
    <property type="molecule type" value="Genomic_DNA"/>
</dbReference>